<dbReference type="Proteomes" id="UP000252086">
    <property type="component" value="Unassembled WGS sequence"/>
</dbReference>
<evidence type="ECO:0000259" key="2">
    <source>
        <dbReference type="Pfam" id="PF00857"/>
    </source>
</evidence>
<comment type="caution">
    <text evidence="3">The sequence shown here is derived from an EMBL/GenBank/DDBJ whole genome shotgun (WGS) entry which is preliminary data.</text>
</comment>
<dbReference type="EMBL" id="QNRF01000002">
    <property type="protein sequence ID" value="RBO84663.1"/>
    <property type="molecule type" value="Genomic_DNA"/>
</dbReference>
<evidence type="ECO:0000256" key="1">
    <source>
        <dbReference type="ARBA" id="ARBA00022801"/>
    </source>
</evidence>
<evidence type="ECO:0000313" key="3">
    <source>
        <dbReference type="EMBL" id="RBO84663.1"/>
    </source>
</evidence>
<accession>A0A366D3M0</accession>
<keyword evidence="4" id="KW-1185">Reference proteome</keyword>
<dbReference type="SUPFAM" id="SSF52499">
    <property type="entry name" value="Isochorismatase-like hydrolases"/>
    <property type="match status" value="1"/>
</dbReference>
<dbReference type="OrthoDB" id="9791276at2"/>
<organism evidence="3 4">
    <name type="scientific">Marinomonas aquiplantarum</name>
    <dbReference type="NCBI Taxonomy" id="491951"/>
    <lineage>
        <taxon>Bacteria</taxon>
        <taxon>Pseudomonadati</taxon>
        <taxon>Pseudomonadota</taxon>
        <taxon>Gammaproteobacteria</taxon>
        <taxon>Oceanospirillales</taxon>
        <taxon>Oceanospirillaceae</taxon>
        <taxon>Marinomonas</taxon>
    </lineage>
</organism>
<feature type="domain" description="Isochorismatase-like" evidence="2">
    <location>
        <begin position="6"/>
        <end position="175"/>
    </location>
</feature>
<dbReference type="AlphaFoldDB" id="A0A366D3M0"/>
<dbReference type="RefSeq" id="WP_113873314.1">
    <property type="nucleotide sequence ID" value="NZ_QNRF01000002.1"/>
</dbReference>
<dbReference type="InterPro" id="IPR036380">
    <property type="entry name" value="Isochorismatase-like_sf"/>
</dbReference>
<gene>
    <name evidence="3" type="ORF">DFP76_10260</name>
</gene>
<dbReference type="CDD" id="cd01014">
    <property type="entry name" value="nicotinamidase_related"/>
    <property type="match status" value="1"/>
</dbReference>
<dbReference type="PANTHER" id="PTHR43540:SF1">
    <property type="entry name" value="ISOCHORISMATASE HYDROLASE"/>
    <property type="match status" value="1"/>
</dbReference>
<sequence length="191" mass="21237">MNHVGLMIIDMQQGMSWPQAGERNNPQAERNIAELLAHWRASQAPVVHVRHLSTEPDSLFWPEQDGVLFQEAFEPLDDEKVIEKSVPDAFIHSELADWLAEQQIDSLVIVGVSTNNSVESTVRSAGNLGFMVYVVENACFAFEKEDFFGLLRSADEVHAMSLANLHGEYATVISQDEAFALLPKDKVELGG</sequence>
<dbReference type="PANTHER" id="PTHR43540">
    <property type="entry name" value="PEROXYUREIDOACRYLATE/UREIDOACRYLATE AMIDOHYDROLASE-RELATED"/>
    <property type="match status" value="1"/>
</dbReference>
<dbReference type="Gene3D" id="3.40.50.850">
    <property type="entry name" value="Isochorismatase-like"/>
    <property type="match status" value="1"/>
</dbReference>
<proteinExistence type="predicted"/>
<dbReference type="Pfam" id="PF00857">
    <property type="entry name" value="Isochorismatase"/>
    <property type="match status" value="1"/>
</dbReference>
<dbReference type="InterPro" id="IPR000868">
    <property type="entry name" value="Isochorismatase-like_dom"/>
</dbReference>
<reference evidence="3 4" key="1">
    <citation type="submission" date="2018-06" db="EMBL/GenBank/DDBJ databases">
        <title>Genomic Encyclopedia of Type Strains, Phase III (KMG-III): the genomes of soil and plant-associated and newly described type strains.</title>
        <authorList>
            <person name="Whitman W."/>
        </authorList>
    </citation>
    <scope>NUCLEOTIDE SEQUENCE [LARGE SCALE GENOMIC DNA]</scope>
    <source>
        <strain evidence="3 4">CECT 7732</strain>
    </source>
</reference>
<dbReference type="InterPro" id="IPR050272">
    <property type="entry name" value="Isochorismatase-like_hydrls"/>
</dbReference>
<name>A0A366D3M0_9GAMM</name>
<dbReference type="GO" id="GO:0016787">
    <property type="term" value="F:hydrolase activity"/>
    <property type="evidence" value="ECO:0007669"/>
    <property type="project" value="UniProtKB-KW"/>
</dbReference>
<keyword evidence="1" id="KW-0378">Hydrolase</keyword>
<protein>
    <submittedName>
        <fullName evidence="3">Nicotinamidase-related amidase</fullName>
    </submittedName>
</protein>
<evidence type="ECO:0000313" key="4">
    <source>
        <dbReference type="Proteomes" id="UP000252086"/>
    </source>
</evidence>